<keyword evidence="3" id="KW-1185">Reference proteome</keyword>
<proteinExistence type="predicted"/>
<accession>A0A5C5Q9W5</accession>
<dbReference type="Proteomes" id="UP000317951">
    <property type="component" value="Unassembled WGS sequence"/>
</dbReference>
<dbReference type="InterPro" id="IPR011990">
    <property type="entry name" value="TPR-like_helical_dom_sf"/>
</dbReference>
<dbReference type="AlphaFoldDB" id="A0A5C5Q9W5"/>
<dbReference type="OrthoDB" id="1551390at2"/>
<dbReference type="EMBL" id="VFET01000021">
    <property type="protein sequence ID" value="TWS02090.1"/>
    <property type="molecule type" value="Genomic_DNA"/>
</dbReference>
<evidence type="ECO:0000313" key="1">
    <source>
        <dbReference type="EMBL" id="SDF24199.1"/>
    </source>
</evidence>
<dbReference type="RefSeq" id="WP_010566008.1">
    <property type="nucleotide sequence ID" value="NZ_JARBJR010000010.1"/>
</dbReference>
<name>A0A5C5Q9W5_9PSED</name>
<dbReference type="GeneID" id="78553813"/>
<reference evidence="1 3" key="1">
    <citation type="submission" date="2016-10" db="EMBL/GenBank/DDBJ databases">
        <authorList>
            <person name="Varghese N."/>
            <person name="Submissions S."/>
        </authorList>
    </citation>
    <scope>NUCLEOTIDE SEQUENCE [LARGE SCALE GENOMIC DNA]</scope>
    <source>
        <strain evidence="1 3">DSM 17835</strain>
    </source>
</reference>
<gene>
    <name evidence="2" type="ORF">FIV36_22185</name>
    <name evidence="1" type="ORF">SAMN05216591_2355</name>
</gene>
<evidence type="ECO:0008006" key="5">
    <source>
        <dbReference type="Google" id="ProtNLM"/>
    </source>
</evidence>
<dbReference type="EMBL" id="LT629689">
    <property type="protein sequence ID" value="SDF24199.1"/>
    <property type="molecule type" value="Genomic_DNA"/>
</dbReference>
<evidence type="ECO:0000313" key="3">
    <source>
        <dbReference type="Proteomes" id="UP000182858"/>
    </source>
</evidence>
<protein>
    <recommendedName>
        <fullName evidence="5">Tetratricopeptide repeat protein</fullName>
    </recommendedName>
</protein>
<dbReference type="Proteomes" id="UP000182858">
    <property type="component" value="Chromosome I"/>
</dbReference>
<evidence type="ECO:0000313" key="4">
    <source>
        <dbReference type="Proteomes" id="UP000317951"/>
    </source>
</evidence>
<sequence length="145" mass="16540">MENQLPDDIYEKIHELSEAGNNLCEVNEFSRAVDQWTKALTLLPEPKVEWEAYTWLSASVGDAQYQLGHIKIALESFFDALNGPAGTENPYILYRLGQCHTLLDMTDKGVEFLLKTYMLDGDSLFHDDPEGLSYLKLLQDRKLVI</sequence>
<organism evidence="2 4">
    <name type="scientific">Pseudomonas extremaustralis</name>
    <dbReference type="NCBI Taxonomy" id="359110"/>
    <lineage>
        <taxon>Bacteria</taxon>
        <taxon>Pseudomonadati</taxon>
        <taxon>Pseudomonadota</taxon>
        <taxon>Gammaproteobacteria</taxon>
        <taxon>Pseudomonadales</taxon>
        <taxon>Pseudomonadaceae</taxon>
        <taxon>Pseudomonas</taxon>
    </lineage>
</organism>
<dbReference type="SUPFAM" id="SSF48452">
    <property type="entry name" value="TPR-like"/>
    <property type="match status" value="1"/>
</dbReference>
<evidence type="ECO:0000313" key="2">
    <source>
        <dbReference type="EMBL" id="TWS02090.1"/>
    </source>
</evidence>
<dbReference type="Gene3D" id="1.25.40.10">
    <property type="entry name" value="Tetratricopeptide repeat domain"/>
    <property type="match status" value="1"/>
</dbReference>
<reference evidence="2 4" key="2">
    <citation type="submission" date="2019-06" db="EMBL/GenBank/DDBJ databases">
        <title>Pseudomonas bimorpha sp. nov. isolated from bovine raw milk and skim milk concentrate.</title>
        <authorList>
            <person name="Hofmann K."/>
            <person name="Huptas C."/>
            <person name="Doll E."/>
            <person name="Scherer S."/>
            <person name="Wenning M."/>
        </authorList>
    </citation>
    <scope>NUCLEOTIDE SEQUENCE [LARGE SCALE GENOMIC DNA]</scope>
    <source>
        <strain evidence="2 4">DSM 17835</strain>
    </source>
</reference>